<reference evidence="1 2" key="1">
    <citation type="submission" date="2019-10" db="EMBL/GenBank/DDBJ databases">
        <authorList>
            <person name="Karimi E."/>
        </authorList>
    </citation>
    <scope>NUCLEOTIDE SEQUENCE [LARGE SCALE GENOMIC DNA]</scope>
    <source>
        <strain evidence="1">Aeromonas sp. 8C</strain>
    </source>
</reference>
<dbReference type="Proteomes" id="UP000439123">
    <property type="component" value="Unassembled WGS sequence"/>
</dbReference>
<proteinExistence type="predicted"/>
<dbReference type="EMBL" id="CABWLC010000004">
    <property type="protein sequence ID" value="VXA81567.1"/>
    <property type="molecule type" value="Genomic_DNA"/>
</dbReference>
<evidence type="ECO:0000313" key="1">
    <source>
        <dbReference type="EMBL" id="VXA81567.1"/>
    </source>
</evidence>
<name>A0A653KR51_AERVE</name>
<evidence type="ECO:0000313" key="2">
    <source>
        <dbReference type="Proteomes" id="UP000439123"/>
    </source>
</evidence>
<protein>
    <submittedName>
        <fullName evidence="1">Uncharacterized protein</fullName>
    </submittedName>
</protein>
<gene>
    <name evidence="1" type="ORF">AERO8C_120094</name>
</gene>
<accession>A0A653KR51</accession>
<organism evidence="1 2">
    <name type="scientific">Aeromonas veronii</name>
    <dbReference type="NCBI Taxonomy" id="654"/>
    <lineage>
        <taxon>Bacteria</taxon>
        <taxon>Pseudomonadati</taxon>
        <taxon>Pseudomonadota</taxon>
        <taxon>Gammaproteobacteria</taxon>
        <taxon>Aeromonadales</taxon>
        <taxon>Aeromonadaceae</taxon>
        <taxon>Aeromonas</taxon>
    </lineage>
</organism>
<dbReference type="AlphaFoldDB" id="A0A653KR51"/>
<sequence>MLSLACACLRRSNSPSIRPCSCDCISNPRYGAQTVRLAILKPAGHQWYLINSSMTEGLPALVSGGPIVVEIPADKLGNPLLEGRGGAQAGEGVQRLAVGPGGVHVTCLHRQHPLDGGFADGLFQRLDKIEQPYRLAVTDIEDAVGGCALGRALLAGVPIGIGAGRLIGDGEDPRDDVIYVGEVAAESAVVVHIDRLTREDGASELDDGHVGPPPGAVDGKEAQPCGGQAIERRVGVGHQLATLLGGGVEGDRVIHLLRGGVGHLIPHAIDRAGGGVDEVLDPVVTTPFQHRQHTGEVAVGIGERIVDGVTHPRLRPQMDHPLETMTGKESRHRFAICQIQPLEVKMGETGQLGQPRLFQTHLVVVVEVVDPHHLMTCGAQLAGHMKADKTGDAGDQIDHGWVSGLQLVLAGCFLAGRCGRPIA</sequence>